<evidence type="ECO:0000256" key="6">
    <source>
        <dbReference type="ARBA" id="ARBA00022989"/>
    </source>
</evidence>
<dbReference type="EMBL" id="QOIP01000002">
    <property type="protein sequence ID" value="RLU26021.1"/>
    <property type="molecule type" value="Genomic_DNA"/>
</dbReference>
<dbReference type="AlphaFoldDB" id="A0A3L8DZY7"/>
<proteinExistence type="inferred from homology"/>
<feature type="transmembrane region" description="Helical" evidence="10">
    <location>
        <begin position="60"/>
        <end position="85"/>
    </location>
</feature>
<reference evidence="11" key="2">
    <citation type="submission" date="2018-07" db="EMBL/GenBank/DDBJ databases">
        <authorList>
            <person name="Mckenzie S.K."/>
            <person name="Kronauer D.J.C."/>
        </authorList>
    </citation>
    <scope>NUCLEOTIDE SEQUENCE</scope>
    <source>
        <strain evidence="11">Clonal line C1</strain>
    </source>
</reference>
<evidence type="ECO:0000256" key="1">
    <source>
        <dbReference type="ARBA" id="ARBA00004651"/>
    </source>
</evidence>
<evidence type="ECO:0000256" key="5">
    <source>
        <dbReference type="ARBA" id="ARBA00022725"/>
    </source>
</evidence>
<organism evidence="11">
    <name type="scientific">Ooceraea biroi</name>
    <name type="common">Clonal raider ant</name>
    <name type="synonym">Cerapachys biroi</name>
    <dbReference type="NCBI Taxonomy" id="2015173"/>
    <lineage>
        <taxon>Eukaryota</taxon>
        <taxon>Metazoa</taxon>
        <taxon>Ecdysozoa</taxon>
        <taxon>Arthropoda</taxon>
        <taxon>Hexapoda</taxon>
        <taxon>Insecta</taxon>
        <taxon>Pterygota</taxon>
        <taxon>Neoptera</taxon>
        <taxon>Endopterygota</taxon>
        <taxon>Hymenoptera</taxon>
        <taxon>Apocrita</taxon>
        <taxon>Aculeata</taxon>
        <taxon>Formicoidea</taxon>
        <taxon>Formicidae</taxon>
        <taxon>Dorylinae</taxon>
        <taxon>Ooceraea</taxon>
    </lineage>
</organism>
<feature type="transmembrane region" description="Helical" evidence="10">
    <location>
        <begin position="121"/>
        <end position="146"/>
    </location>
</feature>
<keyword evidence="2" id="KW-1003">Cell membrane</keyword>
<dbReference type="Pfam" id="PF02949">
    <property type="entry name" value="7tm_6"/>
    <property type="match status" value="1"/>
</dbReference>
<comment type="subcellular location">
    <subcellularLocation>
        <location evidence="1 10">Cell membrane</location>
        <topology evidence="1 10">Multi-pass membrane protein</topology>
    </subcellularLocation>
</comment>
<keyword evidence="6 10" id="KW-1133">Transmembrane helix</keyword>
<evidence type="ECO:0000256" key="7">
    <source>
        <dbReference type="ARBA" id="ARBA00023136"/>
    </source>
</evidence>
<keyword evidence="5 10" id="KW-0552">Olfaction</keyword>
<protein>
    <recommendedName>
        <fullName evidence="10">Odorant receptor</fullName>
    </recommendedName>
</protein>
<evidence type="ECO:0000256" key="8">
    <source>
        <dbReference type="ARBA" id="ARBA00023170"/>
    </source>
</evidence>
<name>A0A3L8DZY7_OOCBI</name>
<evidence type="ECO:0000256" key="9">
    <source>
        <dbReference type="ARBA" id="ARBA00023224"/>
    </source>
</evidence>
<evidence type="ECO:0000256" key="10">
    <source>
        <dbReference type="RuleBase" id="RU351113"/>
    </source>
</evidence>
<evidence type="ECO:0000256" key="4">
    <source>
        <dbReference type="ARBA" id="ARBA00022692"/>
    </source>
</evidence>
<reference evidence="11" key="1">
    <citation type="journal article" date="2018" name="Genome Res.">
        <title>The genomic architecture and molecular evolution of ant odorant receptors.</title>
        <authorList>
            <person name="McKenzie S.K."/>
            <person name="Kronauer D.J.C."/>
        </authorList>
    </citation>
    <scope>NUCLEOTIDE SEQUENCE [LARGE SCALE GENOMIC DNA]</scope>
    <source>
        <strain evidence="11">Clonal line C1</strain>
    </source>
</reference>
<feature type="transmembrane region" description="Helical" evidence="10">
    <location>
        <begin position="33"/>
        <end position="54"/>
    </location>
</feature>
<dbReference type="Proteomes" id="UP000279307">
    <property type="component" value="Chromosome 2"/>
</dbReference>
<comment type="caution">
    <text evidence="10">Lacks conserved residue(s) required for the propagation of feature annotation.</text>
</comment>
<feature type="transmembrane region" description="Helical" evidence="10">
    <location>
        <begin position="297"/>
        <end position="316"/>
    </location>
</feature>
<evidence type="ECO:0000313" key="11">
    <source>
        <dbReference type="EMBL" id="RLU26021.1"/>
    </source>
</evidence>
<dbReference type="GO" id="GO:0005886">
    <property type="term" value="C:plasma membrane"/>
    <property type="evidence" value="ECO:0007669"/>
    <property type="project" value="UniProtKB-SubCell"/>
</dbReference>
<comment type="caution">
    <text evidence="11">The sequence shown here is derived from an EMBL/GenBank/DDBJ whole genome shotgun (WGS) entry which is preliminary data.</text>
</comment>
<feature type="transmembrane region" description="Helical" evidence="10">
    <location>
        <begin position="364"/>
        <end position="387"/>
    </location>
</feature>
<gene>
    <name evidence="11" type="ORF">DMN91_002184</name>
</gene>
<comment type="similarity">
    <text evidence="10">Belongs to the insect chemoreceptor superfamily. Heteromeric odorant receptor channel (TC 1.A.69) family.</text>
</comment>
<dbReference type="OrthoDB" id="7521614at2759"/>
<dbReference type="InterPro" id="IPR004117">
    <property type="entry name" value="7tm6_olfct_rcpt"/>
</dbReference>
<keyword evidence="4 10" id="KW-0812">Transmembrane</keyword>
<evidence type="ECO:0000256" key="2">
    <source>
        <dbReference type="ARBA" id="ARBA00022475"/>
    </source>
</evidence>
<keyword evidence="8 10" id="KW-0675">Receptor</keyword>
<dbReference type="PANTHER" id="PTHR21137">
    <property type="entry name" value="ODORANT RECEPTOR"/>
    <property type="match status" value="1"/>
</dbReference>
<keyword evidence="9 10" id="KW-0807">Transducer</keyword>
<dbReference type="GO" id="GO:0007165">
    <property type="term" value="P:signal transduction"/>
    <property type="evidence" value="ECO:0007669"/>
    <property type="project" value="UniProtKB-KW"/>
</dbReference>
<accession>A0A3L8DZY7</accession>
<evidence type="ECO:0000256" key="3">
    <source>
        <dbReference type="ARBA" id="ARBA00022606"/>
    </source>
</evidence>
<dbReference type="PANTHER" id="PTHR21137:SF35">
    <property type="entry name" value="ODORANT RECEPTOR 19A-RELATED"/>
    <property type="match status" value="1"/>
</dbReference>
<dbReference type="GO" id="GO:0005549">
    <property type="term" value="F:odorant binding"/>
    <property type="evidence" value="ECO:0007669"/>
    <property type="project" value="InterPro"/>
</dbReference>
<sequence>MISIAQHFRLHRNVLFVIGLWPYNQSKFVKLQLILFLFVQTSFIVFQLTSLITAECTIDLVIKILSTIFYFLFCVTHYISFWINAYTVRGFVERLQHICNKLKDKNEIAIMKRYGSIAENVTFFIMLFAVCCVFMLSLLPILPWILGTFLFANESQPLYDIQIVTEYFVDKEKTFYLTLLHTYASLYIGVTAMVGGGMMLIAYLIHICGLFSIASYRMEQSLILNINEKPNLRNKKEIDKKIGHAVDVHRTAIELSEFFISNFHGTFFCIIAMMVLCLSLNLYQISQSALHQNIDECLFHLIFAIDMLIYSFIANYSGQEVIEHYNDIFSVAYSVQWYTAPVRIQKLILFLLERSCKNYGVRVGGLFITSLEGFATLFTTSISYFTVMYSTQ</sequence>
<keyword evidence="3 10" id="KW-0716">Sensory transduction</keyword>
<dbReference type="GO" id="GO:0004984">
    <property type="term" value="F:olfactory receptor activity"/>
    <property type="evidence" value="ECO:0007669"/>
    <property type="project" value="InterPro"/>
</dbReference>
<feature type="transmembrane region" description="Helical" evidence="10">
    <location>
        <begin position="265"/>
        <end position="285"/>
    </location>
</feature>
<keyword evidence="7 10" id="KW-0472">Membrane</keyword>